<reference evidence="1" key="1">
    <citation type="submission" date="2018-05" db="EMBL/GenBank/DDBJ databases">
        <authorList>
            <person name="Lanie J.A."/>
            <person name="Ng W.-L."/>
            <person name="Kazmierczak K.M."/>
            <person name="Andrzejewski T.M."/>
            <person name="Davidsen T.M."/>
            <person name="Wayne K.J."/>
            <person name="Tettelin H."/>
            <person name="Glass J.I."/>
            <person name="Rusch D."/>
            <person name="Podicherti R."/>
            <person name="Tsui H.-C.T."/>
            <person name="Winkler M.E."/>
        </authorList>
    </citation>
    <scope>NUCLEOTIDE SEQUENCE</scope>
</reference>
<dbReference type="Gene3D" id="3.40.30.10">
    <property type="entry name" value="Glutaredoxin"/>
    <property type="match status" value="1"/>
</dbReference>
<dbReference type="Pfam" id="PF05768">
    <property type="entry name" value="Glrx-like"/>
    <property type="match status" value="1"/>
</dbReference>
<dbReference type="InterPro" id="IPR052565">
    <property type="entry name" value="Glutaredoxin-like_YDR286C"/>
</dbReference>
<evidence type="ECO:0008006" key="2">
    <source>
        <dbReference type="Google" id="ProtNLM"/>
    </source>
</evidence>
<gene>
    <name evidence="1" type="ORF">METZ01_LOCUS299047</name>
</gene>
<organism evidence="1">
    <name type="scientific">marine metagenome</name>
    <dbReference type="NCBI Taxonomy" id="408172"/>
    <lineage>
        <taxon>unclassified sequences</taxon>
        <taxon>metagenomes</taxon>
        <taxon>ecological metagenomes</taxon>
    </lineage>
</organism>
<dbReference type="InterPro" id="IPR036249">
    <property type="entry name" value="Thioredoxin-like_sf"/>
</dbReference>
<accession>A0A382MB32</accession>
<dbReference type="PANTHER" id="PTHR33558:SF1">
    <property type="entry name" value="GLUTAREDOXIN-LIKE PROTEIN C5ORF63 HOMOLOG"/>
    <property type="match status" value="1"/>
</dbReference>
<evidence type="ECO:0000313" key="1">
    <source>
        <dbReference type="EMBL" id="SVC46193.1"/>
    </source>
</evidence>
<protein>
    <recommendedName>
        <fullName evidence="2">Glutaredoxin family protein</fullName>
    </recommendedName>
</protein>
<dbReference type="EMBL" id="UINC01092534">
    <property type="protein sequence ID" value="SVC46193.1"/>
    <property type="molecule type" value="Genomic_DNA"/>
</dbReference>
<dbReference type="AlphaFoldDB" id="A0A382MB32"/>
<sequence length="87" mass="10141">MSATIVIEILTKRDCCLCDDIKEVVNRVLPDYPAKLVMTDIESDPTLYEKFKERIPVLKINGIESFVYKTNETTLRHKLDRLKQEVL</sequence>
<dbReference type="InterPro" id="IPR008554">
    <property type="entry name" value="Glutaredoxin-like"/>
</dbReference>
<dbReference type="PANTHER" id="PTHR33558">
    <property type="entry name" value="GLUTAREDOXIN-LIKE PROTEIN C5ORF63 HOMOLOG"/>
    <property type="match status" value="1"/>
</dbReference>
<name>A0A382MB32_9ZZZZ</name>
<proteinExistence type="predicted"/>
<dbReference type="SUPFAM" id="SSF52833">
    <property type="entry name" value="Thioredoxin-like"/>
    <property type="match status" value="1"/>
</dbReference>